<evidence type="ECO:0000256" key="2">
    <source>
        <dbReference type="SAM" id="MobiDB-lite"/>
    </source>
</evidence>
<reference evidence="4" key="1">
    <citation type="submission" date="2021-02" db="EMBL/GenBank/DDBJ databases">
        <title>PHA producing bacteria isolated from coastal sediment in Guangdong, Shenzhen.</title>
        <authorList>
            <person name="Zheng W."/>
            <person name="Yu S."/>
            <person name="Huang Y."/>
        </authorList>
    </citation>
    <scope>NUCLEOTIDE SEQUENCE</scope>
    <source>
        <strain evidence="4">TN14-10</strain>
    </source>
</reference>
<dbReference type="RefSeq" id="WP_206560889.1">
    <property type="nucleotide sequence ID" value="NZ_JAFKCZ010000008.1"/>
</dbReference>
<dbReference type="InterPro" id="IPR008929">
    <property type="entry name" value="Chondroitin_lyas"/>
</dbReference>
<accession>A0A939DH91</accession>
<dbReference type="EMBL" id="JAFKCZ010000008">
    <property type="protein sequence ID" value="MBN7797442.1"/>
    <property type="molecule type" value="Genomic_DNA"/>
</dbReference>
<evidence type="ECO:0000256" key="1">
    <source>
        <dbReference type="ARBA" id="ARBA00004196"/>
    </source>
</evidence>
<dbReference type="Gene3D" id="1.50.10.100">
    <property type="entry name" value="Chondroitin AC/alginate lyase"/>
    <property type="match status" value="1"/>
</dbReference>
<evidence type="ECO:0000313" key="4">
    <source>
        <dbReference type="EMBL" id="MBN7797442.1"/>
    </source>
</evidence>
<sequence length="787" mass="86007">MASGLNRRHLYLLLAIALASAAGALLLASWHLSLTPRFLLAESLRRWTTIDTLPDWLRAGDAYPDHRLDGVLRPAHPRLLPIPDGAPAIPPPNEAACDGHRAAPRSLCWLLSGDRESAELALASMAGHTGTELRPPPTAWEWALAMDWLATLPSRDPRQWRAARERTLQMALSSLEKLDDQSLSLWHGRASEAANSWLLAAGIATDAAADAELLRRSQAHFDRVIAALAITESWPSGYNYWINSRAMPLVLALISYRNSLEGNARASQIDALLERLGLWMIHSVRPDNQVQGHADEGPRLDLRDETARVIDLLVRHTRSPVLASYGAYLQSLHGDAAYYRGYRWSRRLLHDPSVPLLPGHTGSAKQAADLSIFNGHLPTAALFGRGAVNSLFARSDWGPDATFVSFRASHGFSHHQHYDAGHFTLYKGGPLAVNGSAYGATHSPHRLQYSIQTVAKNSLLLPGRPLALNTRLRGQASDSGGQRLTMPTGSRIRDPEHWRGQLHAGMHLAAAELEAYDHRPGAHAYLRADLSQAYWAEPGSRRVRRDFLYLLDEDLLVIHDALVGLPADIRPAWLLHTARRPAIEGLGRVAGSDRAGVFVGTVDHARVEAGRGSMDAGFHLPASAEITLVGGPGYEWATPERDGFYVNRDGGVRAMAGYDPARWRLEARPPRAGDTHFLVSLLPSLKGHRNRETTLPERQPKGGHVLHTPRRLLVFLDGGQLTTTLSLDGGHRELLLLGVGAAARIELTNTQGRTLTGRRGDGVASFDLDGLSGNWRLSATQAAQGDT</sequence>
<evidence type="ECO:0000259" key="3">
    <source>
        <dbReference type="Pfam" id="PF07940"/>
    </source>
</evidence>
<name>A0A939DH91_9GAMM</name>
<dbReference type="InterPro" id="IPR012480">
    <property type="entry name" value="Hepar_II_III_C"/>
</dbReference>
<feature type="domain" description="Heparinase II/III-like C-terminal" evidence="3">
    <location>
        <begin position="409"/>
        <end position="599"/>
    </location>
</feature>
<comment type="subcellular location">
    <subcellularLocation>
        <location evidence="1">Cell envelope</location>
    </subcellularLocation>
</comment>
<feature type="region of interest" description="Disordered" evidence="2">
    <location>
        <begin position="474"/>
        <end position="494"/>
    </location>
</feature>
<protein>
    <submittedName>
        <fullName evidence="4">Heparinase II/III family protein</fullName>
    </submittedName>
</protein>
<dbReference type="Pfam" id="PF07940">
    <property type="entry name" value="Hepar_II_III_C"/>
    <property type="match status" value="1"/>
</dbReference>
<dbReference type="GO" id="GO:0030313">
    <property type="term" value="C:cell envelope"/>
    <property type="evidence" value="ECO:0007669"/>
    <property type="project" value="UniProtKB-SubCell"/>
</dbReference>
<keyword evidence="5" id="KW-1185">Reference proteome</keyword>
<dbReference type="Proteomes" id="UP000664303">
    <property type="component" value="Unassembled WGS sequence"/>
</dbReference>
<dbReference type="AlphaFoldDB" id="A0A939DH91"/>
<organism evidence="4 5">
    <name type="scientific">Parahaliea mediterranea</name>
    <dbReference type="NCBI Taxonomy" id="651086"/>
    <lineage>
        <taxon>Bacteria</taxon>
        <taxon>Pseudomonadati</taxon>
        <taxon>Pseudomonadota</taxon>
        <taxon>Gammaproteobacteria</taxon>
        <taxon>Cellvibrionales</taxon>
        <taxon>Halieaceae</taxon>
        <taxon>Parahaliea</taxon>
    </lineage>
</organism>
<evidence type="ECO:0000313" key="5">
    <source>
        <dbReference type="Proteomes" id="UP000664303"/>
    </source>
</evidence>
<gene>
    <name evidence="4" type="ORF">JYP50_12610</name>
</gene>
<comment type="caution">
    <text evidence="4">The sequence shown here is derived from an EMBL/GenBank/DDBJ whole genome shotgun (WGS) entry which is preliminary data.</text>
</comment>
<proteinExistence type="predicted"/>
<feature type="compositionally biased region" description="Polar residues" evidence="2">
    <location>
        <begin position="476"/>
        <end position="488"/>
    </location>
</feature>
<dbReference type="Gene3D" id="2.70.98.70">
    <property type="match status" value="1"/>
</dbReference>
<dbReference type="GO" id="GO:0016829">
    <property type="term" value="F:lyase activity"/>
    <property type="evidence" value="ECO:0007669"/>
    <property type="project" value="InterPro"/>
</dbReference>